<dbReference type="CDD" id="cd00082">
    <property type="entry name" value="HisKA"/>
    <property type="match status" value="1"/>
</dbReference>
<evidence type="ECO:0000256" key="3">
    <source>
        <dbReference type="ARBA" id="ARBA00012438"/>
    </source>
</evidence>
<dbReference type="CDD" id="cd00075">
    <property type="entry name" value="HATPase"/>
    <property type="match status" value="1"/>
</dbReference>
<dbReference type="Gene3D" id="3.30.565.10">
    <property type="entry name" value="Histidine kinase-like ATPase, C-terminal domain"/>
    <property type="match status" value="1"/>
</dbReference>
<dbReference type="Pfam" id="PF00672">
    <property type="entry name" value="HAMP"/>
    <property type="match status" value="1"/>
</dbReference>
<dbReference type="InterPro" id="IPR005467">
    <property type="entry name" value="His_kinase_dom"/>
</dbReference>
<keyword evidence="7 14" id="KW-0418">Kinase</keyword>
<gene>
    <name evidence="14" type="ORF">ACFSBI_10690</name>
</gene>
<dbReference type="PRINTS" id="PR00344">
    <property type="entry name" value="BCTRLSENSOR"/>
</dbReference>
<keyword evidence="15" id="KW-1185">Reference proteome</keyword>
<feature type="transmembrane region" description="Helical" evidence="11">
    <location>
        <begin position="12"/>
        <end position="35"/>
    </location>
</feature>
<feature type="transmembrane region" description="Helical" evidence="11">
    <location>
        <begin position="166"/>
        <end position="191"/>
    </location>
</feature>
<evidence type="ECO:0000256" key="9">
    <source>
        <dbReference type="ARBA" id="ARBA00023012"/>
    </source>
</evidence>
<keyword evidence="6 11" id="KW-0812">Transmembrane</keyword>
<evidence type="ECO:0000259" key="13">
    <source>
        <dbReference type="PROSITE" id="PS50885"/>
    </source>
</evidence>
<name>A0ABW4LGI9_9MICO</name>
<feature type="domain" description="HAMP" evidence="13">
    <location>
        <begin position="192"/>
        <end position="254"/>
    </location>
</feature>
<evidence type="ECO:0000256" key="5">
    <source>
        <dbReference type="ARBA" id="ARBA00022679"/>
    </source>
</evidence>
<keyword evidence="10 11" id="KW-0472">Membrane</keyword>
<dbReference type="PANTHER" id="PTHR45436">
    <property type="entry name" value="SENSOR HISTIDINE KINASE YKOH"/>
    <property type="match status" value="1"/>
</dbReference>
<dbReference type="Pfam" id="PF00512">
    <property type="entry name" value="HisKA"/>
    <property type="match status" value="1"/>
</dbReference>
<sequence length="492" mass="52563">MRFSNWTLRGRLIGLTVMLVAVTSILIGGVVSLVVRNSLGSQFNQDIQSLVRSPEDLVEVLQGRNPYLERSDSIIAISVPASGFAQGYHYRPTGSMTQNSQPLTAAEFRALVNGIDLDDARRPGGVIRDVFLPGLGTYRFAAQVVQGTDNAVYVGKPLSILNARTAAVLLPIAVVVLLAIVLSGLLAAAIIGRALRPLRRVAGVASKVASLPLERGDVELPQRVPEGDTNPHTEVGQVGAALNNLLDTVANALGARQASEDKLRNFVADASHELRTPLASIRGYAELTRRFGGDLSDTVQHNIGRIESESQRMTSLVEDLLLLARLDAEREIDTTEVDLSRLLVDVVSDAHAAGGDHEWDLDLPEEPVIVRGDAAKLQQVFTNLLANARVHTPAGTRVAVELSAPRDGHVLARVRDDGPGIPEQLRPQLFGRFVRGDSSRARTTGSTGLGLSIVSAVVQAHHGTVSVASEPGLTVFTVQLPVEQPAKLPQPA</sequence>
<evidence type="ECO:0000256" key="7">
    <source>
        <dbReference type="ARBA" id="ARBA00022777"/>
    </source>
</evidence>
<dbReference type="EMBL" id="JBHUEA010000015">
    <property type="protein sequence ID" value="MFD1722019.1"/>
    <property type="molecule type" value="Genomic_DNA"/>
</dbReference>
<evidence type="ECO:0000256" key="11">
    <source>
        <dbReference type="SAM" id="Phobius"/>
    </source>
</evidence>
<accession>A0ABW4LGI9</accession>
<feature type="domain" description="Histidine kinase" evidence="12">
    <location>
        <begin position="269"/>
        <end position="484"/>
    </location>
</feature>
<evidence type="ECO:0000313" key="15">
    <source>
        <dbReference type="Proteomes" id="UP001597347"/>
    </source>
</evidence>
<keyword evidence="9" id="KW-0902">Two-component regulatory system</keyword>
<dbReference type="Pfam" id="PF02518">
    <property type="entry name" value="HATPase_c"/>
    <property type="match status" value="1"/>
</dbReference>
<dbReference type="PROSITE" id="PS50885">
    <property type="entry name" value="HAMP"/>
    <property type="match status" value="1"/>
</dbReference>
<comment type="subcellular location">
    <subcellularLocation>
        <location evidence="2">Cell membrane</location>
    </subcellularLocation>
</comment>
<dbReference type="InterPro" id="IPR050428">
    <property type="entry name" value="TCS_sensor_his_kinase"/>
</dbReference>
<dbReference type="InterPro" id="IPR004358">
    <property type="entry name" value="Sig_transdc_His_kin-like_C"/>
</dbReference>
<dbReference type="PROSITE" id="PS50109">
    <property type="entry name" value="HIS_KIN"/>
    <property type="match status" value="1"/>
</dbReference>
<organism evidence="14 15">
    <name type="scientific">Amnibacterium endophyticum</name>
    <dbReference type="NCBI Taxonomy" id="2109337"/>
    <lineage>
        <taxon>Bacteria</taxon>
        <taxon>Bacillati</taxon>
        <taxon>Actinomycetota</taxon>
        <taxon>Actinomycetes</taxon>
        <taxon>Micrococcales</taxon>
        <taxon>Microbacteriaceae</taxon>
        <taxon>Amnibacterium</taxon>
    </lineage>
</organism>
<evidence type="ECO:0000256" key="2">
    <source>
        <dbReference type="ARBA" id="ARBA00004236"/>
    </source>
</evidence>
<dbReference type="Gene3D" id="1.10.287.130">
    <property type="match status" value="1"/>
</dbReference>
<evidence type="ECO:0000256" key="1">
    <source>
        <dbReference type="ARBA" id="ARBA00000085"/>
    </source>
</evidence>
<dbReference type="Gene3D" id="6.10.340.10">
    <property type="match status" value="1"/>
</dbReference>
<dbReference type="Proteomes" id="UP001597347">
    <property type="component" value="Unassembled WGS sequence"/>
</dbReference>
<protein>
    <recommendedName>
        <fullName evidence="3">histidine kinase</fullName>
        <ecNumber evidence="3">2.7.13.3</ecNumber>
    </recommendedName>
</protein>
<evidence type="ECO:0000256" key="6">
    <source>
        <dbReference type="ARBA" id="ARBA00022692"/>
    </source>
</evidence>
<evidence type="ECO:0000256" key="4">
    <source>
        <dbReference type="ARBA" id="ARBA00022553"/>
    </source>
</evidence>
<evidence type="ECO:0000313" key="14">
    <source>
        <dbReference type="EMBL" id="MFD1722019.1"/>
    </source>
</evidence>
<dbReference type="SMART" id="SM00388">
    <property type="entry name" value="HisKA"/>
    <property type="match status" value="1"/>
</dbReference>
<dbReference type="InterPro" id="IPR003660">
    <property type="entry name" value="HAMP_dom"/>
</dbReference>
<dbReference type="SMART" id="SM00304">
    <property type="entry name" value="HAMP"/>
    <property type="match status" value="1"/>
</dbReference>
<dbReference type="InterPro" id="IPR036890">
    <property type="entry name" value="HATPase_C_sf"/>
</dbReference>
<comment type="caution">
    <text evidence="14">The sequence shown here is derived from an EMBL/GenBank/DDBJ whole genome shotgun (WGS) entry which is preliminary data.</text>
</comment>
<keyword evidence="8 11" id="KW-1133">Transmembrane helix</keyword>
<dbReference type="GO" id="GO:0016301">
    <property type="term" value="F:kinase activity"/>
    <property type="evidence" value="ECO:0007669"/>
    <property type="project" value="UniProtKB-KW"/>
</dbReference>
<evidence type="ECO:0000256" key="8">
    <source>
        <dbReference type="ARBA" id="ARBA00022989"/>
    </source>
</evidence>
<dbReference type="CDD" id="cd06225">
    <property type="entry name" value="HAMP"/>
    <property type="match status" value="1"/>
</dbReference>
<dbReference type="InterPro" id="IPR003594">
    <property type="entry name" value="HATPase_dom"/>
</dbReference>
<evidence type="ECO:0000259" key="12">
    <source>
        <dbReference type="PROSITE" id="PS50109"/>
    </source>
</evidence>
<dbReference type="InterPro" id="IPR003661">
    <property type="entry name" value="HisK_dim/P_dom"/>
</dbReference>
<dbReference type="SUPFAM" id="SSF47384">
    <property type="entry name" value="Homodimeric domain of signal transducing histidine kinase"/>
    <property type="match status" value="1"/>
</dbReference>
<dbReference type="PANTHER" id="PTHR45436:SF5">
    <property type="entry name" value="SENSOR HISTIDINE KINASE TRCS"/>
    <property type="match status" value="1"/>
</dbReference>
<dbReference type="RefSeq" id="WP_377934764.1">
    <property type="nucleotide sequence ID" value="NZ_JBHUEA010000015.1"/>
</dbReference>
<keyword evidence="4" id="KW-0597">Phosphoprotein</keyword>
<dbReference type="SUPFAM" id="SSF55874">
    <property type="entry name" value="ATPase domain of HSP90 chaperone/DNA topoisomerase II/histidine kinase"/>
    <property type="match status" value="1"/>
</dbReference>
<dbReference type="EC" id="2.7.13.3" evidence="3"/>
<keyword evidence="5" id="KW-0808">Transferase</keyword>
<dbReference type="InterPro" id="IPR036097">
    <property type="entry name" value="HisK_dim/P_sf"/>
</dbReference>
<dbReference type="SMART" id="SM00387">
    <property type="entry name" value="HATPase_c"/>
    <property type="match status" value="1"/>
</dbReference>
<proteinExistence type="predicted"/>
<reference evidence="15" key="1">
    <citation type="journal article" date="2019" name="Int. J. Syst. Evol. Microbiol.">
        <title>The Global Catalogue of Microorganisms (GCM) 10K type strain sequencing project: providing services to taxonomists for standard genome sequencing and annotation.</title>
        <authorList>
            <consortium name="The Broad Institute Genomics Platform"/>
            <consortium name="The Broad Institute Genome Sequencing Center for Infectious Disease"/>
            <person name="Wu L."/>
            <person name="Ma J."/>
        </authorList>
    </citation>
    <scope>NUCLEOTIDE SEQUENCE [LARGE SCALE GENOMIC DNA]</scope>
    <source>
        <strain evidence="15">CGMCC 1.12471</strain>
    </source>
</reference>
<comment type="catalytic activity">
    <reaction evidence="1">
        <text>ATP + protein L-histidine = ADP + protein N-phospho-L-histidine.</text>
        <dbReference type="EC" id="2.7.13.3"/>
    </reaction>
</comment>
<evidence type="ECO:0000256" key="10">
    <source>
        <dbReference type="ARBA" id="ARBA00023136"/>
    </source>
</evidence>